<evidence type="ECO:0000313" key="3">
    <source>
        <dbReference type="EMBL" id="MBL4933053.1"/>
    </source>
</evidence>
<dbReference type="CDD" id="cd04301">
    <property type="entry name" value="NAT_SF"/>
    <property type="match status" value="1"/>
</dbReference>
<dbReference type="InterPro" id="IPR000182">
    <property type="entry name" value="GNAT_dom"/>
</dbReference>
<dbReference type="Proteomes" id="UP000623681">
    <property type="component" value="Unassembled WGS sequence"/>
</dbReference>
<dbReference type="PROSITE" id="PS51186">
    <property type="entry name" value="GNAT"/>
    <property type="match status" value="1"/>
</dbReference>
<name>A0A937FH45_9CLOT</name>
<evidence type="ECO:0000259" key="2">
    <source>
        <dbReference type="PROSITE" id="PS51186"/>
    </source>
</evidence>
<dbReference type="GO" id="GO:0008080">
    <property type="term" value="F:N-acetyltransferase activity"/>
    <property type="evidence" value="ECO:0007669"/>
    <property type="project" value="InterPro"/>
</dbReference>
<dbReference type="InterPro" id="IPR016181">
    <property type="entry name" value="Acyl_CoA_acyltransferase"/>
</dbReference>
<comment type="caution">
    <text evidence="3">The sequence shown here is derived from an EMBL/GenBank/DDBJ whole genome shotgun (WGS) entry which is preliminary data.</text>
</comment>
<dbReference type="SUPFAM" id="SSF55729">
    <property type="entry name" value="Acyl-CoA N-acyltransferases (Nat)"/>
    <property type="match status" value="1"/>
</dbReference>
<dbReference type="PANTHER" id="PTHR13947">
    <property type="entry name" value="GNAT FAMILY N-ACETYLTRANSFERASE"/>
    <property type="match status" value="1"/>
</dbReference>
<protein>
    <submittedName>
        <fullName evidence="3">GNAT family N-acetyltransferase</fullName>
    </submittedName>
</protein>
<accession>A0A937FH45</accession>
<keyword evidence="1" id="KW-0808">Transferase</keyword>
<evidence type="ECO:0000313" key="4">
    <source>
        <dbReference type="Proteomes" id="UP000623681"/>
    </source>
</evidence>
<organism evidence="3 4">
    <name type="scientific">Clostridium paridis</name>
    <dbReference type="NCBI Taxonomy" id="2803863"/>
    <lineage>
        <taxon>Bacteria</taxon>
        <taxon>Bacillati</taxon>
        <taxon>Bacillota</taxon>
        <taxon>Clostridia</taxon>
        <taxon>Eubacteriales</taxon>
        <taxon>Clostridiaceae</taxon>
        <taxon>Clostridium</taxon>
    </lineage>
</organism>
<sequence length="150" mass="17360">MNIEIIKADNKNSDFIMLINELDKDLRERNGEIQDQYDKHNKVHNINDVIIIYVDNKPVACGAFKEYNTETAELKRIFVLKSFRGQGLSKLLVNSLEEFASSKGYRYAILETGRKHIEAINLYKKSGYTITENYDPYIGMPESICMKKTI</sequence>
<dbReference type="EMBL" id="JAESWA010000023">
    <property type="protein sequence ID" value="MBL4933053.1"/>
    <property type="molecule type" value="Genomic_DNA"/>
</dbReference>
<feature type="domain" description="N-acetyltransferase" evidence="2">
    <location>
        <begin position="1"/>
        <end position="150"/>
    </location>
</feature>
<dbReference type="PANTHER" id="PTHR13947:SF37">
    <property type="entry name" value="LD18367P"/>
    <property type="match status" value="1"/>
</dbReference>
<dbReference type="AlphaFoldDB" id="A0A937FH45"/>
<dbReference type="Pfam" id="PF00583">
    <property type="entry name" value="Acetyltransf_1"/>
    <property type="match status" value="1"/>
</dbReference>
<dbReference type="Gene3D" id="3.40.630.30">
    <property type="match status" value="1"/>
</dbReference>
<evidence type="ECO:0000256" key="1">
    <source>
        <dbReference type="ARBA" id="ARBA00022679"/>
    </source>
</evidence>
<dbReference type="InterPro" id="IPR050769">
    <property type="entry name" value="NAT_camello-type"/>
</dbReference>
<keyword evidence="4" id="KW-1185">Reference proteome</keyword>
<dbReference type="RefSeq" id="WP_202768427.1">
    <property type="nucleotide sequence ID" value="NZ_JAESWA010000023.1"/>
</dbReference>
<proteinExistence type="predicted"/>
<reference evidence="3" key="1">
    <citation type="submission" date="2021-01" db="EMBL/GenBank/DDBJ databases">
        <title>Genome public.</title>
        <authorList>
            <person name="Liu C."/>
            <person name="Sun Q."/>
        </authorList>
    </citation>
    <scope>NUCLEOTIDE SEQUENCE</scope>
    <source>
        <strain evidence="3">YIM B02565</strain>
    </source>
</reference>
<gene>
    <name evidence="3" type="ORF">JK634_14665</name>
</gene>